<dbReference type="RefSeq" id="WP_377546237.1">
    <property type="nucleotide sequence ID" value="NZ_JBHSBN010000009.1"/>
</dbReference>
<reference evidence="3" key="1">
    <citation type="journal article" date="2019" name="Int. J. Syst. Evol. Microbiol.">
        <title>The Global Catalogue of Microorganisms (GCM) 10K type strain sequencing project: providing services to taxonomists for standard genome sequencing and annotation.</title>
        <authorList>
            <consortium name="The Broad Institute Genomics Platform"/>
            <consortium name="The Broad Institute Genome Sequencing Center for Infectious Disease"/>
            <person name="Wu L."/>
            <person name="Ma J."/>
        </authorList>
    </citation>
    <scope>NUCLEOTIDE SEQUENCE [LARGE SCALE GENOMIC DNA]</scope>
    <source>
        <strain evidence="3">2902at01</strain>
    </source>
</reference>
<organism evidence="2 3">
    <name type="scientific">Micromonospora zhanjiangensis</name>
    <dbReference type="NCBI Taxonomy" id="1522057"/>
    <lineage>
        <taxon>Bacteria</taxon>
        <taxon>Bacillati</taxon>
        <taxon>Actinomycetota</taxon>
        <taxon>Actinomycetes</taxon>
        <taxon>Micromonosporales</taxon>
        <taxon>Micromonosporaceae</taxon>
        <taxon>Micromonospora</taxon>
    </lineage>
</organism>
<sequence>MTAMKAGGGGAPVTVVCPDCDGLTFVLRRCHCVSRGDRFLVDEDAALGKPADEAYRECRVCGGAGSVAQACGSCRQRGSRRAQLVLTVANLDTGAVASREVVPGAVPPDRRAGYGWCLPLDPVVRELAAAVGAGSVRDVRYPDRPVGELVLSLPARWRPDLPATDRYAIEAQVVAGQDYHPWWVFLGRTAAETPRDLDRDLGRLCEVAELLRLDLVVEARRQRWGELSWDIRYELPGADVPDDPTRRGADLPAAVAATTVADALYGLDVRGRRAPAYTIEPAPPDRVGAPIVDLDQVERRIYADLADAAGAQAVWRDGRWWHVRLRVGGTIEILTERDTGQVTRRTVTALHRVWQPPAPSWWGTPIGYDECPDCRPAHGLRRCYCTMGGRPADPHCAACSGAGMAPSPLPCHTCRGSHRRHHAVAVTLTDLRHRVVHQTWRPTPGTPAPLVATQPGGKPVHQLPDRYRLARWAPTFRVRPEDLTEADLGQPLGQDLRDGTVTLPYAGADPLTEHLHAIGRGLPGARLLVLACAPDVPPLTELIRLAHGLHLAIVITVEDHRQHDGDPLRVHGHRWEVDVVPPDALPTGPDGPAAGCDGPLAGSDGLVAGSDGPLAGSDGLVAGSDGPLAGSDGPAAGSDVLSAGSDGPRTFRLEPPLQQTVEAAVASCLTYLELALARTVPTDPGRPVPVPQSAAVAAMDDPTPSILRLAHHYAGQPVTVHLAPTGCRLLLHERDGIRQLAQAGTPREALSLLGLHHP</sequence>
<feature type="region of interest" description="Disordered" evidence="1">
    <location>
        <begin position="440"/>
        <end position="460"/>
    </location>
</feature>
<accession>A0ABV8KMV8</accession>
<feature type="compositionally biased region" description="Low complexity" evidence="1">
    <location>
        <begin position="588"/>
        <end position="602"/>
    </location>
</feature>
<evidence type="ECO:0000313" key="2">
    <source>
        <dbReference type="EMBL" id="MFC4107397.1"/>
    </source>
</evidence>
<gene>
    <name evidence="2" type="ORF">ACFOX0_15885</name>
</gene>
<dbReference type="Proteomes" id="UP001595868">
    <property type="component" value="Unassembled WGS sequence"/>
</dbReference>
<dbReference type="EMBL" id="JBHSBN010000009">
    <property type="protein sequence ID" value="MFC4107397.1"/>
    <property type="molecule type" value="Genomic_DNA"/>
</dbReference>
<evidence type="ECO:0000256" key="1">
    <source>
        <dbReference type="SAM" id="MobiDB-lite"/>
    </source>
</evidence>
<protein>
    <submittedName>
        <fullName evidence="2">Uncharacterized protein</fullName>
    </submittedName>
</protein>
<feature type="region of interest" description="Disordered" evidence="1">
    <location>
        <begin position="583"/>
        <end position="644"/>
    </location>
</feature>
<comment type="caution">
    <text evidence="2">The sequence shown here is derived from an EMBL/GenBank/DDBJ whole genome shotgun (WGS) entry which is preliminary data.</text>
</comment>
<proteinExistence type="predicted"/>
<keyword evidence="3" id="KW-1185">Reference proteome</keyword>
<evidence type="ECO:0000313" key="3">
    <source>
        <dbReference type="Proteomes" id="UP001595868"/>
    </source>
</evidence>
<name>A0ABV8KMV8_9ACTN</name>